<proteinExistence type="predicted"/>
<keyword evidence="2" id="KW-1185">Reference proteome</keyword>
<reference evidence="1 2" key="1">
    <citation type="submission" date="2017-02" db="EMBL/GenBank/DDBJ databases">
        <title>Draft genome sequence of a Kluyvera intermedia isolate from a patient with a pancreatic abscess.</title>
        <authorList>
            <person name="Thele R."/>
        </authorList>
    </citation>
    <scope>NUCLEOTIDE SEQUENCE [LARGE SCALE GENOMIC DNA]</scope>
    <source>
        <strain evidence="1 2">FOSA7093</strain>
    </source>
</reference>
<sequence length="60" mass="6832">MRWLRLSTPVTYDLYASGLNKLAAFLQLELWRVGVQHPGLSGLERLRYVRAVSLFLAADV</sequence>
<organism evidence="1 2">
    <name type="scientific">Kluyvera intermedia</name>
    <name type="common">Enterobacter intermedius</name>
    <dbReference type="NCBI Taxonomy" id="61648"/>
    <lineage>
        <taxon>Bacteria</taxon>
        <taxon>Pseudomonadati</taxon>
        <taxon>Pseudomonadota</taxon>
        <taxon>Gammaproteobacteria</taxon>
        <taxon>Enterobacterales</taxon>
        <taxon>Enterobacteriaceae</taxon>
        <taxon>Kluyvera</taxon>
    </lineage>
</organism>
<dbReference type="Proteomes" id="UP000192521">
    <property type="component" value="Unassembled WGS sequence"/>
</dbReference>
<evidence type="ECO:0000313" key="1">
    <source>
        <dbReference type="EMBL" id="ORJ49129.1"/>
    </source>
</evidence>
<evidence type="ECO:0000313" key="2">
    <source>
        <dbReference type="Proteomes" id="UP000192521"/>
    </source>
</evidence>
<accession>A0ABX3UC99</accession>
<dbReference type="EMBL" id="MWPR01000027">
    <property type="protein sequence ID" value="ORJ49129.1"/>
    <property type="molecule type" value="Genomic_DNA"/>
</dbReference>
<comment type="caution">
    <text evidence="1">The sequence shown here is derived from an EMBL/GenBank/DDBJ whole genome shotgun (WGS) entry which is preliminary data.</text>
</comment>
<gene>
    <name evidence="1" type="ORF">B2M27_16805</name>
</gene>
<name>A0ABX3UC99_KLUIN</name>
<protein>
    <submittedName>
        <fullName evidence="1">Uncharacterized protein</fullName>
    </submittedName>
</protein>